<evidence type="ECO:0000313" key="3">
    <source>
        <dbReference type="EMBL" id="GER47338.1"/>
    </source>
</evidence>
<evidence type="ECO:0000313" key="4">
    <source>
        <dbReference type="Proteomes" id="UP000325081"/>
    </source>
</evidence>
<reference evidence="4" key="1">
    <citation type="journal article" date="2019" name="Curr. Biol.">
        <title>Genome Sequence of Striga asiatica Provides Insight into the Evolution of Plant Parasitism.</title>
        <authorList>
            <person name="Yoshida S."/>
            <person name="Kim S."/>
            <person name="Wafula E.K."/>
            <person name="Tanskanen J."/>
            <person name="Kim Y.M."/>
            <person name="Honaas L."/>
            <person name="Yang Z."/>
            <person name="Spallek T."/>
            <person name="Conn C.E."/>
            <person name="Ichihashi Y."/>
            <person name="Cheong K."/>
            <person name="Cui S."/>
            <person name="Der J.P."/>
            <person name="Gundlach H."/>
            <person name="Jiao Y."/>
            <person name="Hori C."/>
            <person name="Ishida J.K."/>
            <person name="Kasahara H."/>
            <person name="Kiba T."/>
            <person name="Kim M.S."/>
            <person name="Koo N."/>
            <person name="Laohavisit A."/>
            <person name="Lee Y.H."/>
            <person name="Lumba S."/>
            <person name="McCourt P."/>
            <person name="Mortimer J.C."/>
            <person name="Mutuku J.M."/>
            <person name="Nomura T."/>
            <person name="Sasaki-Sekimoto Y."/>
            <person name="Seto Y."/>
            <person name="Wang Y."/>
            <person name="Wakatake T."/>
            <person name="Sakakibara H."/>
            <person name="Demura T."/>
            <person name="Yamaguchi S."/>
            <person name="Yoneyama K."/>
            <person name="Manabe R.I."/>
            <person name="Nelson D.C."/>
            <person name="Schulman A.H."/>
            <person name="Timko M.P."/>
            <person name="dePamphilis C.W."/>
            <person name="Choi D."/>
            <person name="Shirasu K."/>
        </authorList>
    </citation>
    <scope>NUCLEOTIDE SEQUENCE [LARGE SCALE GENOMIC DNA]</scope>
    <source>
        <strain evidence="4">cv. UVA1</strain>
    </source>
</reference>
<proteinExistence type="predicted"/>
<feature type="chain" id="PRO_5022732811" evidence="2">
    <location>
        <begin position="25"/>
        <end position="333"/>
    </location>
</feature>
<keyword evidence="3" id="KW-0687">Ribonucleoprotein</keyword>
<keyword evidence="3" id="KW-0689">Ribosomal protein</keyword>
<evidence type="ECO:0000256" key="2">
    <source>
        <dbReference type="SAM" id="SignalP"/>
    </source>
</evidence>
<feature type="signal peptide" evidence="2">
    <location>
        <begin position="1"/>
        <end position="24"/>
    </location>
</feature>
<dbReference type="Proteomes" id="UP000325081">
    <property type="component" value="Unassembled WGS sequence"/>
</dbReference>
<keyword evidence="2" id="KW-0732">Signal</keyword>
<dbReference type="AlphaFoldDB" id="A0A5A7QR29"/>
<gene>
    <name evidence="3" type="ORF">STAS_24441</name>
</gene>
<dbReference type="GO" id="GO:0005840">
    <property type="term" value="C:ribosome"/>
    <property type="evidence" value="ECO:0007669"/>
    <property type="project" value="UniProtKB-KW"/>
</dbReference>
<sequence length="333" mass="37018">MRRTAGRCWDLHVWLSCMRLRAYARSCVRLGSGRVLAMSGTVAISSDSWRRRSAAATPIATVPISSHWPTEVTIAEGVQAILSSDSVKHPCEFLQSRELRLPKIEDFFTKPAEGCHVFFVDQVSVADALCFVCFAYSILKKVRLSSISQGKPPEPATVNVRGIFLVPQPTRQPTFLADLSSFQPDSVLVPPSIPNFDGATQGSNPAKRPCSKRRKNMEVSTKLRAAEIFSGPNVAEVPLRPKVIISSEATILEIPSRLVVSNDVGVQSTYHLSIFPEGETNRWRGALRAYHVRSHTLQVYLFYGLFWARSSFTKKFLSDGLATENKQLKAEHK</sequence>
<accession>A0A5A7QR29</accession>
<name>A0A5A7QR29_STRAF</name>
<keyword evidence="4" id="KW-1185">Reference proteome</keyword>
<feature type="region of interest" description="Disordered" evidence="1">
    <location>
        <begin position="193"/>
        <end position="216"/>
    </location>
</feature>
<protein>
    <submittedName>
        <fullName evidence="3">30S ribosomal protein S3</fullName>
    </submittedName>
</protein>
<dbReference type="EMBL" id="BKCP01007848">
    <property type="protein sequence ID" value="GER47338.1"/>
    <property type="molecule type" value="Genomic_DNA"/>
</dbReference>
<evidence type="ECO:0000256" key="1">
    <source>
        <dbReference type="SAM" id="MobiDB-lite"/>
    </source>
</evidence>
<comment type="caution">
    <text evidence="3">The sequence shown here is derived from an EMBL/GenBank/DDBJ whole genome shotgun (WGS) entry which is preliminary data.</text>
</comment>
<organism evidence="3 4">
    <name type="scientific">Striga asiatica</name>
    <name type="common">Asiatic witchweed</name>
    <name type="synonym">Buchnera asiatica</name>
    <dbReference type="NCBI Taxonomy" id="4170"/>
    <lineage>
        <taxon>Eukaryota</taxon>
        <taxon>Viridiplantae</taxon>
        <taxon>Streptophyta</taxon>
        <taxon>Embryophyta</taxon>
        <taxon>Tracheophyta</taxon>
        <taxon>Spermatophyta</taxon>
        <taxon>Magnoliopsida</taxon>
        <taxon>eudicotyledons</taxon>
        <taxon>Gunneridae</taxon>
        <taxon>Pentapetalae</taxon>
        <taxon>asterids</taxon>
        <taxon>lamiids</taxon>
        <taxon>Lamiales</taxon>
        <taxon>Orobanchaceae</taxon>
        <taxon>Buchnereae</taxon>
        <taxon>Striga</taxon>
    </lineage>
</organism>